<dbReference type="PIRSF" id="PIRSF002162">
    <property type="entry name" value="Ribosomal_L6"/>
    <property type="match status" value="1"/>
</dbReference>
<name>A0AAV9NYU4_9PEZI</name>
<keyword evidence="2 5" id="KW-0689">Ribosomal protein</keyword>
<evidence type="ECO:0000313" key="6">
    <source>
        <dbReference type="Proteomes" id="UP001337655"/>
    </source>
</evidence>
<dbReference type="FunFam" id="3.90.930.12:FF:000004">
    <property type="entry name" value="60S ribosomal protein L9"/>
    <property type="match status" value="1"/>
</dbReference>
<dbReference type="PANTHER" id="PTHR11655">
    <property type="entry name" value="60S/50S RIBOSOMAL PROTEIN L6/L9"/>
    <property type="match status" value="1"/>
</dbReference>
<gene>
    <name evidence="5" type="primary">RPL9B</name>
    <name evidence="5" type="ORF">LTR77_009507</name>
</gene>
<dbReference type="EMBL" id="JAVRRT010000018">
    <property type="protein sequence ID" value="KAK5164843.1"/>
    <property type="molecule type" value="Genomic_DNA"/>
</dbReference>
<keyword evidence="6" id="KW-1185">Reference proteome</keyword>
<dbReference type="GO" id="GO:0002181">
    <property type="term" value="P:cytoplasmic translation"/>
    <property type="evidence" value="ECO:0007669"/>
    <property type="project" value="TreeGrafter"/>
</dbReference>
<dbReference type="GO" id="GO:0003735">
    <property type="term" value="F:structural constituent of ribosome"/>
    <property type="evidence" value="ECO:0007669"/>
    <property type="project" value="InterPro"/>
</dbReference>
<dbReference type="SUPFAM" id="SSF56053">
    <property type="entry name" value="Ribosomal protein L6"/>
    <property type="match status" value="2"/>
</dbReference>
<dbReference type="InterPro" id="IPR020040">
    <property type="entry name" value="Ribosomal_uL6_a/b-dom"/>
</dbReference>
<reference evidence="5 6" key="1">
    <citation type="submission" date="2023-08" db="EMBL/GenBank/DDBJ databases">
        <title>Black Yeasts Isolated from many extreme environments.</title>
        <authorList>
            <person name="Coleine C."/>
            <person name="Stajich J.E."/>
            <person name="Selbmann L."/>
        </authorList>
    </citation>
    <scope>NUCLEOTIDE SEQUENCE [LARGE SCALE GENOMIC DNA]</scope>
    <source>
        <strain evidence="5 6">CCFEE 5935</strain>
    </source>
</reference>
<evidence type="ECO:0000256" key="1">
    <source>
        <dbReference type="ARBA" id="ARBA00009356"/>
    </source>
</evidence>
<dbReference type="PROSITE" id="PS00700">
    <property type="entry name" value="RIBOSOMAL_L6_2"/>
    <property type="match status" value="1"/>
</dbReference>
<dbReference type="PANTHER" id="PTHR11655:SF16">
    <property type="entry name" value="60S RIBOSOMAL PROTEIN L9"/>
    <property type="match status" value="1"/>
</dbReference>
<proteinExistence type="inferred from homology"/>
<dbReference type="Gene3D" id="3.90.930.12">
    <property type="entry name" value="Ribosomal protein L6, alpha-beta domain"/>
    <property type="match status" value="2"/>
</dbReference>
<feature type="domain" description="Large ribosomal subunit protein uL6 alpha-beta" evidence="4">
    <location>
        <begin position="97"/>
        <end position="180"/>
    </location>
</feature>
<dbReference type="GeneID" id="89930838"/>
<comment type="similarity">
    <text evidence="1">Belongs to the universal ribosomal protein uL6 family.</text>
</comment>
<dbReference type="InterPro" id="IPR000702">
    <property type="entry name" value="Ribosomal_uL6-like"/>
</dbReference>
<dbReference type="InterPro" id="IPR002359">
    <property type="entry name" value="Ribosomal_uL6_CS2"/>
</dbReference>
<evidence type="ECO:0000256" key="3">
    <source>
        <dbReference type="ARBA" id="ARBA00023274"/>
    </source>
</evidence>
<evidence type="ECO:0000259" key="4">
    <source>
        <dbReference type="Pfam" id="PF00347"/>
    </source>
</evidence>
<dbReference type="Proteomes" id="UP001337655">
    <property type="component" value="Unassembled WGS sequence"/>
</dbReference>
<dbReference type="FunFam" id="3.90.930.12:FF:000003">
    <property type="entry name" value="60S ribosomal protein L9"/>
    <property type="match status" value="1"/>
</dbReference>
<dbReference type="InterPro" id="IPR036789">
    <property type="entry name" value="Ribosomal_uL6-like_a/b-dom_sf"/>
</dbReference>
<sequence>MRYIHSKEELEIPEGVKVHIKTRIITVEGPRGKLSKDLGHIAVSFSHPKKNVINIELHHGTRKNVATIRTVRTIINNLITGVTKGFRYKMRYVYAHFPINVNLEKSDETGLWEVEIRNFLGEKIVRRVRMQEGVDVEASKNVKDQLELTGNDLEKVSQSAADIQQACRVKNKDIRKFLDGLYVSERTNIDTEA</sequence>
<accession>A0AAV9NYU4</accession>
<organism evidence="5 6">
    <name type="scientific">Saxophila tyrrhenica</name>
    <dbReference type="NCBI Taxonomy" id="1690608"/>
    <lineage>
        <taxon>Eukaryota</taxon>
        <taxon>Fungi</taxon>
        <taxon>Dikarya</taxon>
        <taxon>Ascomycota</taxon>
        <taxon>Pezizomycotina</taxon>
        <taxon>Dothideomycetes</taxon>
        <taxon>Dothideomycetidae</taxon>
        <taxon>Mycosphaerellales</taxon>
        <taxon>Extremaceae</taxon>
        <taxon>Saxophila</taxon>
    </lineage>
</organism>
<evidence type="ECO:0000313" key="5">
    <source>
        <dbReference type="EMBL" id="KAK5164843.1"/>
    </source>
</evidence>
<comment type="caution">
    <text evidence="5">The sequence shown here is derived from an EMBL/GenBank/DDBJ whole genome shotgun (WGS) entry which is preliminary data.</text>
</comment>
<protein>
    <submittedName>
        <fullName evidence="5">60S ribosomal protein L9B</fullName>
    </submittedName>
</protein>
<dbReference type="GO" id="GO:0019843">
    <property type="term" value="F:rRNA binding"/>
    <property type="evidence" value="ECO:0007669"/>
    <property type="project" value="InterPro"/>
</dbReference>
<evidence type="ECO:0000256" key="2">
    <source>
        <dbReference type="ARBA" id="ARBA00022980"/>
    </source>
</evidence>
<dbReference type="AlphaFoldDB" id="A0AAV9NYU4"/>
<feature type="domain" description="Large ribosomal subunit protein uL6 alpha-beta" evidence="4">
    <location>
        <begin position="12"/>
        <end position="85"/>
    </location>
</feature>
<dbReference type="RefSeq" id="XP_064655039.1">
    <property type="nucleotide sequence ID" value="XM_064806734.1"/>
</dbReference>
<dbReference type="GO" id="GO:0022625">
    <property type="term" value="C:cytosolic large ribosomal subunit"/>
    <property type="evidence" value="ECO:0007669"/>
    <property type="project" value="TreeGrafter"/>
</dbReference>
<keyword evidence="3" id="KW-0687">Ribonucleoprotein</keyword>
<dbReference type="Pfam" id="PF00347">
    <property type="entry name" value="Ribosomal_L6"/>
    <property type="match status" value="2"/>
</dbReference>